<keyword evidence="5" id="KW-0539">Nucleus</keyword>
<evidence type="ECO:0000313" key="8">
    <source>
        <dbReference type="EMBL" id="KKA20424.1"/>
    </source>
</evidence>
<name>A0A0F4YQ94_RASE3</name>
<feature type="region of interest" description="Disordered" evidence="6">
    <location>
        <begin position="49"/>
        <end position="90"/>
    </location>
</feature>
<dbReference type="PANTHER" id="PTHR14978:SF0">
    <property type="entry name" value="BETA-CATENIN-LIKE PROTEIN 1"/>
    <property type="match status" value="1"/>
</dbReference>
<evidence type="ECO:0000256" key="4">
    <source>
        <dbReference type="ARBA" id="ARBA00023054"/>
    </source>
</evidence>
<dbReference type="OrthoDB" id="1898821at2759"/>
<dbReference type="FunFam" id="1.25.10.10:FF:001136">
    <property type="entry name" value="Beta-catenin-like protein 1"/>
    <property type="match status" value="1"/>
</dbReference>
<dbReference type="Gene3D" id="1.25.10.10">
    <property type="entry name" value="Leucine-rich Repeat Variant"/>
    <property type="match status" value="1"/>
</dbReference>
<dbReference type="GO" id="GO:0005681">
    <property type="term" value="C:spliceosomal complex"/>
    <property type="evidence" value="ECO:0007669"/>
    <property type="project" value="TreeGrafter"/>
</dbReference>
<evidence type="ECO:0000256" key="5">
    <source>
        <dbReference type="ARBA" id="ARBA00023242"/>
    </source>
</evidence>
<dbReference type="SUPFAM" id="SSF48371">
    <property type="entry name" value="ARM repeat"/>
    <property type="match status" value="1"/>
</dbReference>
<comment type="caution">
    <text evidence="8">The sequence shown here is derived from an EMBL/GenBank/DDBJ whole genome shotgun (WGS) entry which is preliminary data.</text>
</comment>
<accession>A0A0F4YQ94</accession>
<feature type="region of interest" description="Disordered" evidence="6">
    <location>
        <begin position="1"/>
        <end position="36"/>
    </location>
</feature>
<sequence>MTSIDDIFKKPAVGGSGSAKRKLEPVKDPSTHPPHAFVTDELYKAAKLETNGDVKSKGKAPAVEDGEEESEVAGPELPPDFDQEDVPDDEEGRFFGGGMGRQTAQAMEYLDQQEKERGEVAVGGQSIAWWWAEGEIDLGIRNTANHGLFARFMASEADLDTEIKSLSILSEHPELYEEFAKLGCAGSLVSLLSHDNTDIAIDAIQIISELTDEDVQAEQEQWDSLVNAMVRSNISSYGNSRRANNVTKQLDADVIELLVQNLSRLDESNEADRAGVYYTLNVFENLASQASIAEKIGQDANVMPWLLKRIQQKETPVSQNKQYAAEILAILLQSSTQNRKKFAELDGVDVLLRLLSAYRRRDPEKDSDEEEYVENLFDCLTCVVDEDEGKDKFVEAEGVELAQIMLREGKLSKQRALRTLDHALAGQGGAAACERLVEIAGLRTIFGMFMRKQESQTIEHLLGIFASLLRMLPGGSAARIRTLAKFMEKDYEKIQKLITLRREYASRLAPVEQAIERERRSLDETEQEEMAGEWLSRRLDAGLFSLQTIDVILAWLVAEDDGAKSKISSLLADRDEDLSLIRATLQEQMSDLGDDDPGQKDLKEMLSTLMQFL</sequence>
<keyword evidence="2" id="KW-0597">Phosphoprotein</keyword>
<dbReference type="InterPro" id="IPR016024">
    <property type="entry name" value="ARM-type_fold"/>
</dbReference>
<dbReference type="STRING" id="1408163.A0A0F4YQ94"/>
<evidence type="ECO:0000256" key="1">
    <source>
        <dbReference type="ARBA" id="ARBA00004123"/>
    </source>
</evidence>
<dbReference type="SMART" id="SM01156">
    <property type="entry name" value="DUF1716"/>
    <property type="match status" value="1"/>
</dbReference>
<dbReference type="InterPro" id="IPR011989">
    <property type="entry name" value="ARM-like"/>
</dbReference>
<evidence type="ECO:0000256" key="3">
    <source>
        <dbReference type="ARBA" id="ARBA00022737"/>
    </source>
</evidence>
<evidence type="ECO:0000256" key="6">
    <source>
        <dbReference type="SAM" id="MobiDB-lite"/>
    </source>
</evidence>
<dbReference type="AlphaFoldDB" id="A0A0F4YQ94"/>
<dbReference type="Proteomes" id="UP000053958">
    <property type="component" value="Unassembled WGS sequence"/>
</dbReference>
<reference evidence="8 9" key="1">
    <citation type="submission" date="2015-04" db="EMBL/GenBank/DDBJ databases">
        <authorList>
            <person name="Heijne W.H."/>
            <person name="Fedorova N.D."/>
            <person name="Nierman W.C."/>
            <person name="Vollebregt A.W."/>
            <person name="Zhao Z."/>
            <person name="Wu L."/>
            <person name="Kumar M."/>
            <person name="Stam H."/>
            <person name="van den Berg M.A."/>
            <person name="Pel H.J."/>
        </authorList>
    </citation>
    <scope>NUCLEOTIDE SEQUENCE [LARGE SCALE GENOMIC DNA]</scope>
    <source>
        <strain evidence="8 9">CBS 393.64</strain>
    </source>
</reference>
<dbReference type="EMBL" id="LASV01000260">
    <property type="protein sequence ID" value="KKA20424.1"/>
    <property type="molecule type" value="Genomic_DNA"/>
</dbReference>
<dbReference type="InterPro" id="IPR013180">
    <property type="entry name" value="CTNNBL1_N"/>
</dbReference>
<dbReference type="GeneID" id="25317887"/>
<feature type="domain" description="Beta-catenin-like protein 1 N-terminal" evidence="7">
    <location>
        <begin position="102"/>
        <end position="204"/>
    </location>
</feature>
<dbReference type="PANTHER" id="PTHR14978">
    <property type="entry name" value="BETA-CATENIN-LIKE PROTEIN 1 NUCLEAR ASSOCIATED PROTEIN"/>
    <property type="match status" value="1"/>
</dbReference>
<comment type="subcellular location">
    <subcellularLocation>
        <location evidence="1">Nucleus</location>
    </subcellularLocation>
</comment>
<feature type="compositionally biased region" description="Acidic residues" evidence="6">
    <location>
        <begin position="79"/>
        <end position="90"/>
    </location>
</feature>
<keyword evidence="9" id="KW-1185">Reference proteome</keyword>
<keyword evidence="4" id="KW-0175">Coiled coil</keyword>
<evidence type="ECO:0000259" key="7">
    <source>
        <dbReference type="SMART" id="SM01156"/>
    </source>
</evidence>
<feature type="compositionally biased region" description="Basic and acidic residues" evidence="6">
    <location>
        <begin position="21"/>
        <end position="30"/>
    </location>
</feature>
<proteinExistence type="predicted"/>
<dbReference type="GO" id="GO:0010467">
    <property type="term" value="P:gene expression"/>
    <property type="evidence" value="ECO:0007669"/>
    <property type="project" value="UniProtKB-ARBA"/>
</dbReference>
<gene>
    <name evidence="8" type="ORF">T310_5543</name>
</gene>
<dbReference type="RefSeq" id="XP_013327036.1">
    <property type="nucleotide sequence ID" value="XM_013471582.1"/>
</dbReference>
<organism evidence="8 9">
    <name type="scientific">Rasamsonia emersonii (strain ATCC 16479 / CBS 393.64 / IMI 116815)</name>
    <dbReference type="NCBI Taxonomy" id="1408163"/>
    <lineage>
        <taxon>Eukaryota</taxon>
        <taxon>Fungi</taxon>
        <taxon>Dikarya</taxon>
        <taxon>Ascomycota</taxon>
        <taxon>Pezizomycotina</taxon>
        <taxon>Eurotiomycetes</taxon>
        <taxon>Eurotiomycetidae</taxon>
        <taxon>Eurotiales</taxon>
        <taxon>Trichocomaceae</taxon>
        <taxon>Rasamsonia</taxon>
    </lineage>
</organism>
<keyword evidence="3" id="KW-0677">Repeat</keyword>
<evidence type="ECO:0000313" key="9">
    <source>
        <dbReference type="Proteomes" id="UP000053958"/>
    </source>
</evidence>
<dbReference type="InterPro" id="IPR039678">
    <property type="entry name" value="CTNNBL1"/>
</dbReference>
<dbReference type="Pfam" id="PF08216">
    <property type="entry name" value="CTNNBL"/>
    <property type="match status" value="1"/>
</dbReference>
<protein>
    <submittedName>
        <fullName evidence="8">DUF1716 domain protein</fullName>
    </submittedName>
</protein>
<evidence type="ECO:0000256" key="2">
    <source>
        <dbReference type="ARBA" id="ARBA00022553"/>
    </source>
</evidence>